<keyword evidence="5" id="KW-1185">Reference proteome</keyword>
<dbReference type="PANTHER" id="PTHR30469:SF12">
    <property type="entry name" value="MULTIDRUG RESISTANCE PROTEIN MDTA"/>
    <property type="match status" value="1"/>
</dbReference>
<evidence type="ECO:0000313" key="4">
    <source>
        <dbReference type="EMBL" id="SCZ58398.1"/>
    </source>
</evidence>
<dbReference type="Pfam" id="PF25967">
    <property type="entry name" value="RND-MFP_C"/>
    <property type="match status" value="1"/>
</dbReference>
<dbReference type="STRING" id="415747.SAMN03097708_01686"/>
<dbReference type="RefSeq" id="WP_092995295.1">
    <property type="nucleotide sequence ID" value="NZ_FMWD01000004.1"/>
</dbReference>
<evidence type="ECO:0000256" key="2">
    <source>
        <dbReference type="SAM" id="Coils"/>
    </source>
</evidence>
<organism evidence="4 5">
    <name type="scientific">Thiohalomonas denitrificans</name>
    <dbReference type="NCBI Taxonomy" id="415747"/>
    <lineage>
        <taxon>Bacteria</taxon>
        <taxon>Pseudomonadati</taxon>
        <taxon>Pseudomonadota</taxon>
        <taxon>Gammaproteobacteria</taxon>
        <taxon>Thiohalomonadales</taxon>
        <taxon>Thiohalomonadaceae</taxon>
        <taxon>Thiohalomonas</taxon>
    </lineage>
</organism>
<dbReference type="OrthoDB" id="5645220at2"/>
<evidence type="ECO:0000256" key="1">
    <source>
        <dbReference type="ARBA" id="ARBA00009477"/>
    </source>
</evidence>
<evidence type="ECO:0000259" key="3">
    <source>
        <dbReference type="Pfam" id="PF25967"/>
    </source>
</evidence>
<dbReference type="Gene3D" id="2.40.420.20">
    <property type="match status" value="1"/>
</dbReference>
<name>A0A1G5Q9V4_9GAMM</name>
<dbReference type="GO" id="GO:1990281">
    <property type="term" value="C:efflux pump complex"/>
    <property type="evidence" value="ECO:0007669"/>
    <property type="project" value="TreeGrafter"/>
</dbReference>
<dbReference type="AlphaFoldDB" id="A0A1G5Q9V4"/>
<feature type="coiled-coil region" evidence="2">
    <location>
        <begin position="201"/>
        <end position="228"/>
    </location>
</feature>
<evidence type="ECO:0000313" key="5">
    <source>
        <dbReference type="Proteomes" id="UP000199648"/>
    </source>
</evidence>
<reference evidence="4 5" key="1">
    <citation type="submission" date="2016-10" db="EMBL/GenBank/DDBJ databases">
        <authorList>
            <person name="de Groot N.N."/>
        </authorList>
    </citation>
    <scope>NUCLEOTIDE SEQUENCE [LARGE SCALE GENOMIC DNA]</scope>
    <source>
        <strain evidence="4 5">HLD2</strain>
    </source>
</reference>
<proteinExistence type="inferred from homology"/>
<dbReference type="EMBL" id="FMWD01000004">
    <property type="protein sequence ID" value="SCZ58398.1"/>
    <property type="molecule type" value="Genomic_DNA"/>
</dbReference>
<feature type="domain" description="Multidrug resistance protein MdtA-like C-terminal permuted SH3" evidence="3">
    <location>
        <begin position="373"/>
        <end position="424"/>
    </location>
</feature>
<sequence length="456" mass="50350">MKVAFPRTRRAAVVLAGLTVGVVLAVVFVANRQAPTHGEIPPQVPVLSVIEVQPLEFRLEARGYGTARPAETWQAIANVAGRVVERRDDLESGTLLPKGTLLLALDPSRYELAIAEAEAELGRLAAEKTHLKTEEDNTRRLLELERDRLILSEQELSRIERMAESGSVSRSVRDEQQRATLAQRQAVASLKNQMALIPSRRKQLQAEMERAETRVAQARRDLEDTRFEAPYDLRLGDVQVEMHQHVAVGQQLFEADSITAAEVEAHIPYAMLRRLMGSVTRSSTISEDSLDLGGRLDLSDIRAEVELVGAEGIGWPARVTRVASGLDPGTRTARVVVTVDEPYRNARPPDHPPLQRNTYVGVRLSTENPEPLLVIPAAAVHHGEVYRVDDQDRLERSPVKVAYEQNDLAVIRSGLTAGDRVIVDDPVPALDGMAVTPRRDEALEQRLQAMAQGEAP</sequence>
<dbReference type="Gene3D" id="2.40.30.170">
    <property type="match status" value="1"/>
</dbReference>
<protein>
    <submittedName>
        <fullName evidence="4">RND family efflux transporter, MFP subunit</fullName>
    </submittedName>
</protein>
<dbReference type="InterPro" id="IPR006143">
    <property type="entry name" value="RND_pump_MFP"/>
</dbReference>
<dbReference type="PANTHER" id="PTHR30469">
    <property type="entry name" value="MULTIDRUG RESISTANCE PROTEIN MDTA"/>
    <property type="match status" value="1"/>
</dbReference>
<accession>A0A1G5Q9V4</accession>
<dbReference type="Gene3D" id="1.10.287.470">
    <property type="entry name" value="Helix hairpin bin"/>
    <property type="match status" value="1"/>
</dbReference>
<dbReference type="Gene3D" id="2.40.50.100">
    <property type="match status" value="1"/>
</dbReference>
<gene>
    <name evidence="4" type="ORF">SAMN03097708_01686</name>
</gene>
<comment type="similarity">
    <text evidence="1">Belongs to the membrane fusion protein (MFP) (TC 8.A.1) family.</text>
</comment>
<keyword evidence="2" id="KW-0175">Coiled coil</keyword>
<dbReference type="NCBIfam" id="TIGR01730">
    <property type="entry name" value="RND_mfp"/>
    <property type="match status" value="1"/>
</dbReference>
<dbReference type="Proteomes" id="UP000199648">
    <property type="component" value="Unassembled WGS sequence"/>
</dbReference>
<dbReference type="GO" id="GO:0015562">
    <property type="term" value="F:efflux transmembrane transporter activity"/>
    <property type="evidence" value="ECO:0007669"/>
    <property type="project" value="TreeGrafter"/>
</dbReference>
<dbReference type="InterPro" id="IPR058627">
    <property type="entry name" value="MdtA-like_C"/>
</dbReference>
<dbReference type="SUPFAM" id="SSF111369">
    <property type="entry name" value="HlyD-like secretion proteins"/>
    <property type="match status" value="1"/>
</dbReference>